<feature type="region of interest" description="Disordered" evidence="1">
    <location>
        <begin position="37"/>
        <end position="58"/>
    </location>
</feature>
<feature type="compositionally biased region" description="Pro residues" evidence="1">
    <location>
        <begin position="39"/>
        <end position="58"/>
    </location>
</feature>
<evidence type="ECO:0000313" key="3">
    <source>
        <dbReference type="Proteomes" id="UP001157418"/>
    </source>
</evidence>
<evidence type="ECO:0000256" key="1">
    <source>
        <dbReference type="SAM" id="MobiDB-lite"/>
    </source>
</evidence>
<dbReference type="EMBL" id="CAKMRJ010000817">
    <property type="protein sequence ID" value="CAH1420113.1"/>
    <property type="molecule type" value="Genomic_DNA"/>
</dbReference>
<keyword evidence="3" id="KW-1185">Reference proteome</keyword>
<sequence>MKVDDDCCNSLDLFTRFIPSPYTSRDRCPLLPFTSSPSCLPPPATLPPPSPPIAPPHLSPPVAPPSFVKIVDFPIPALPLNTDTSRAAVRQQDIR</sequence>
<proteinExistence type="predicted"/>
<protein>
    <submittedName>
        <fullName evidence="2">Uncharacterized protein</fullName>
    </submittedName>
</protein>
<reference evidence="2 3" key="1">
    <citation type="submission" date="2022-01" db="EMBL/GenBank/DDBJ databases">
        <authorList>
            <person name="Xiong W."/>
            <person name="Schranz E."/>
        </authorList>
    </citation>
    <scope>NUCLEOTIDE SEQUENCE [LARGE SCALE GENOMIC DNA]</scope>
</reference>
<name>A0AAU9LW61_9ASTR</name>
<dbReference type="AlphaFoldDB" id="A0AAU9LW61"/>
<dbReference type="Proteomes" id="UP001157418">
    <property type="component" value="Unassembled WGS sequence"/>
</dbReference>
<comment type="caution">
    <text evidence="2">The sequence shown here is derived from an EMBL/GenBank/DDBJ whole genome shotgun (WGS) entry which is preliminary data.</text>
</comment>
<gene>
    <name evidence="2" type="ORF">LVIROSA_LOCUS7605</name>
</gene>
<accession>A0AAU9LW61</accession>
<evidence type="ECO:0000313" key="2">
    <source>
        <dbReference type="EMBL" id="CAH1420113.1"/>
    </source>
</evidence>
<organism evidence="2 3">
    <name type="scientific">Lactuca virosa</name>
    <dbReference type="NCBI Taxonomy" id="75947"/>
    <lineage>
        <taxon>Eukaryota</taxon>
        <taxon>Viridiplantae</taxon>
        <taxon>Streptophyta</taxon>
        <taxon>Embryophyta</taxon>
        <taxon>Tracheophyta</taxon>
        <taxon>Spermatophyta</taxon>
        <taxon>Magnoliopsida</taxon>
        <taxon>eudicotyledons</taxon>
        <taxon>Gunneridae</taxon>
        <taxon>Pentapetalae</taxon>
        <taxon>asterids</taxon>
        <taxon>campanulids</taxon>
        <taxon>Asterales</taxon>
        <taxon>Asteraceae</taxon>
        <taxon>Cichorioideae</taxon>
        <taxon>Cichorieae</taxon>
        <taxon>Lactucinae</taxon>
        <taxon>Lactuca</taxon>
    </lineage>
</organism>